<proteinExistence type="predicted"/>
<feature type="region of interest" description="Disordered" evidence="1">
    <location>
        <begin position="1"/>
        <end position="27"/>
    </location>
</feature>
<keyword evidence="3" id="KW-1185">Reference proteome</keyword>
<dbReference type="Proteomes" id="UP000811619">
    <property type="component" value="Unassembled WGS sequence"/>
</dbReference>
<reference evidence="2" key="1">
    <citation type="journal article" date="2020" name="bioRxiv">
        <title>Whole genome comparisons of ergot fungi reveals the divergence and evolution of species within the genus Claviceps are the result of varying mechanisms driving genome evolution and host range expansion.</title>
        <authorList>
            <person name="Wyka S.A."/>
            <person name="Mondo S.J."/>
            <person name="Liu M."/>
            <person name="Dettman J."/>
            <person name="Nalam V."/>
            <person name="Broders K.D."/>
        </authorList>
    </citation>
    <scope>NUCLEOTIDE SEQUENCE</scope>
    <source>
        <strain evidence="2">CCC 489</strain>
    </source>
</reference>
<evidence type="ECO:0000256" key="1">
    <source>
        <dbReference type="SAM" id="MobiDB-lite"/>
    </source>
</evidence>
<dbReference type="AlphaFoldDB" id="A0A8K0J6U8"/>
<sequence length="93" mass="9874">MSPSGSGARPNNVGAEPVRSEKTGAARIETTRRKCAYEFSSGKGKGSTFGASSSAAGGRVNCVAAERSVEDEVWIERRRVTRSFGSFANNVSW</sequence>
<evidence type="ECO:0000313" key="2">
    <source>
        <dbReference type="EMBL" id="KAG5923788.1"/>
    </source>
</evidence>
<dbReference type="EMBL" id="SRPY01000436">
    <property type="protein sequence ID" value="KAG5923788.1"/>
    <property type="molecule type" value="Genomic_DNA"/>
</dbReference>
<accession>A0A8K0J6U8</accession>
<organism evidence="2 3">
    <name type="scientific">Claviceps africana</name>
    <dbReference type="NCBI Taxonomy" id="83212"/>
    <lineage>
        <taxon>Eukaryota</taxon>
        <taxon>Fungi</taxon>
        <taxon>Dikarya</taxon>
        <taxon>Ascomycota</taxon>
        <taxon>Pezizomycotina</taxon>
        <taxon>Sordariomycetes</taxon>
        <taxon>Hypocreomycetidae</taxon>
        <taxon>Hypocreales</taxon>
        <taxon>Clavicipitaceae</taxon>
        <taxon>Claviceps</taxon>
    </lineage>
</organism>
<gene>
    <name evidence="2" type="ORF">E4U42_004834</name>
</gene>
<evidence type="ECO:0000313" key="3">
    <source>
        <dbReference type="Proteomes" id="UP000811619"/>
    </source>
</evidence>
<comment type="caution">
    <text evidence="2">The sequence shown here is derived from an EMBL/GenBank/DDBJ whole genome shotgun (WGS) entry which is preliminary data.</text>
</comment>
<feature type="compositionally biased region" description="Basic and acidic residues" evidence="1">
    <location>
        <begin position="18"/>
        <end position="27"/>
    </location>
</feature>
<name>A0A8K0J6U8_9HYPO</name>
<protein>
    <submittedName>
        <fullName evidence="2">Uncharacterized protein</fullName>
    </submittedName>
</protein>